<evidence type="ECO:0000313" key="10">
    <source>
        <dbReference type="Proteomes" id="UP000258888"/>
    </source>
</evidence>
<evidence type="ECO:0000256" key="1">
    <source>
        <dbReference type="ARBA" id="ARBA00010641"/>
    </source>
</evidence>
<evidence type="ECO:0000256" key="7">
    <source>
        <dbReference type="PROSITE-ProRule" id="PRU00169"/>
    </source>
</evidence>
<keyword evidence="2 7" id="KW-0597">Phosphoprotein</keyword>
<dbReference type="RefSeq" id="WP_004109469.1">
    <property type="nucleotide sequence ID" value="NZ_LSLH01000001.1"/>
</dbReference>
<dbReference type="SMART" id="SM00448">
    <property type="entry name" value="REC"/>
    <property type="match status" value="1"/>
</dbReference>
<dbReference type="PANTHER" id="PTHR43214">
    <property type="entry name" value="TWO-COMPONENT RESPONSE REGULATOR"/>
    <property type="match status" value="1"/>
</dbReference>
<comment type="caution">
    <text evidence="9">The sequence shown here is derived from an EMBL/GenBank/DDBJ whole genome shotgun (WGS) entry which is preliminary data.</text>
</comment>
<dbReference type="InterPro" id="IPR013249">
    <property type="entry name" value="RNA_pol_sigma70_r4_t2"/>
</dbReference>
<reference evidence="9 10" key="1">
    <citation type="submission" date="2016-02" db="EMBL/GenBank/DDBJ databases">
        <title>Gardnerella vaginalis Subgroups Defined by cpn60 Sequencing and Sialidase Activity in Isolates from Canada, Belgium and Kenya.</title>
        <authorList>
            <person name="Schellenberg J."/>
            <person name="Paramel Jayaprakash T."/>
            <person name="Withana Gamage N."/>
            <person name="Patterson M.H."/>
            <person name="Vaneechoutte M."/>
            <person name="Hill J.E."/>
        </authorList>
    </citation>
    <scope>NUCLEOTIDE SEQUENCE [LARGE SCALE GENOMIC DNA]</scope>
    <source>
        <strain evidence="9 10">N160</strain>
    </source>
</reference>
<dbReference type="Pfam" id="PF08281">
    <property type="entry name" value="Sigma70_r4_2"/>
    <property type="match status" value="1"/>
</dbReference>
<dbReference type="SMART" id="SM00421">
    <property type="entry name" value="HTH_LUXR"/>
    <property type="match status" value="1"/>
</dbReference>
<dbReference type="Gene3D" id="3.40.50.2300">
    <property type="match status" value="1"/>
</dbReference>
<dbReference type="GO" id="GO:0016987">
    <property type="term" value="F:sigma factor activity"/>
    <property type="evidence" value="ECO:0007669"/>
    <property type="project" value="UniProtKB-KW"/>
</dbReference>
<keyword evidence="6" id="KW-0804">Transcription</keyword>
<keyword evidence="4" id="KW-0731">Sigma factor</keyword>
<dbReference type="InterPro" id="IPR039420">
    <property type="entry name" value="WalR-like"/>
</dbReference>
<evidence type="ECO:0000256" key="4">
    <source>
        <dbReference type="ARBA" id="ARBA00023082"/>
    </source>
</evidence>
<feature type="domain" description="Response regulatory" evidence="8">
    <location>
        <begin position="6"/>
        <end position="122"/>
    </location>
</feature>
<evidence type="ECO:0000256" key="3">
    <source>
        <dbReference type="ARBA" id="ARBA00023015"/>
    </source>
</evidence>
<dbReference type="SUPFAM" id="SSF52172">
    <property type="entry name" value="CheY-like"/>
    <property type="match status" value="1"/>
</dbReference>
<dbReference type="CDD" id="cd17535">
    <property type="entry name" value="REC_NarL-like"/>
    <property type="match status" value="1"/>
</dbReference>
<dbReference type="EMBL" id="LSLH01000001">
    <property type="protein sequence ID" value="RFD75546.1"/>
    <property type="molecule type" value="Genomic_DNA"/>
</dbReference>
<dbReference type="InterPro" id="IPR016032">
    <property type="entry name" value="Sig_transdc_resp-reg_C-effctor"/>
</dbReference>
<evidence type="ECO:0000256" key="2">
    <source>
        <dbReference type="ARBA" id="ARBA00022553"/>
    </source>
</evidence>
<dbReference type="GO" id="GO:0006352">
    <property type="term" value="P:DNA-templated transcription initiation"/>
    <property type="evidence" value="ECO:0007669"/>
    <property type="project" value="InterPro"/>
</dbReference>
<comment type="similarity">
    <text evidence="1">Belongs to the sigma-70 factor family. ECF subfamily.</text>
</comment>
<dbReference type="InterPro" id="IPR011006">
    <property type="entry name" value="CheY-like_superfamily"/>
</dbReference>
<dbReference type="GO" id="GO:0000160">
    <property type="term" value="P:phosphorelay signal transduction system"/>
    <property type="evidence" value="ECO:0007669"/>
    <property type="project" value="InterPro"/>
</dbReference>
<organism evidence="9 10">
    <name type="scientific">Gardnerella vaginalis</name>
    <dbReference type="NCBI Taxonomy" id="2702"/>
    <lineage>
        <taxon>Bacteria</taxon>
        <taxon>Bacillati</taxon>
        <taxon>Actinomycetota</taxon>
        <taxon>Actinomycetes</taxon>
        <taxon>Bifidobacteriales</taxon>
        <taxon>Bifidobacteriaceae</taxon>
        <taxon>Gardnerella</taxon>
    </lineage>
</organism>
<dbReference type="InterPro" id="IPR000792">
    <property type="entry name" value="Tscrpt_reg_LuxR_C"/>
</dbReference>
<feature type="modified residue" description="4-aspartylphosphate" evidence="7">
    <location>
        <position position="57"/>
    </location>
</feature>
<evidence type="ECO:0000256" key="6">
    <source>
        <dbReference type="ARBA" id="ARBA00023163"/>
    </source>
</evidence>
<dbReference type="PROSITE" id="PS50110">
    <property type="entry name" value="RESPONSE_REGULATORY"/>
    <property type="match status" value="1"/>
</dbReference>
<gene>
    <name evidence="9" type="ORF">AXE76_05245</name>
</gene>
<dbReference type="GO" id="GO:0003677">
    <property type="term" value="F:DNA binding"/>
    <property type="evidence" value="ECO:0007669"/>
    <property type="project" value="UniProtKB-KW"/>
</dbReference>
<accession>A0A3E1IRD1</accession>
<proteinExistence type="inferred from homology"/>
<dbReference type="Proteomes" id="UP000258888">
    <property type="component" value="Unassembled WGS sequence"/>
</dbReference>
<dbReference type="Pfam" id="PF00072">
    <property type="entry name" value="Response_reg"/>
    <property type="match status" value="1"/>
</dbReference>
<evidence type="ECO:0000259" key="8">
    <source>
        <dbReference type="PROSITE" id="PS50110"/>
    </source>
</evidence>
<keyword evidence="3" id="KW-0805">Transcription regulation</keyword>
<dbReference type="AlphaFoldDB" id="A0A3E1IRD1"/>
<sequence>MSENIRILIADDDQIIREGLANLLKLQNGLTVVDAVKNGLEVLRVLEKQTIDVVLLDLDMPILDGISTLKEIKRLYPEIVIVVLTSFTNEISLAESLENHVNGFLTKDISSSELAQLIKQSYDGKKVFGSRPTQILTETYLASKKNLTEYEHFHRKINQLPDYLRAVFDLLIQALPNKIIAKELGLSETTVRAYVSELFVATGYTNRGELTITAIKAGY</sequence>
<evidence type="ECO:0000313" key="9">
    <source>
        <dbReference type="EMBL" id="RFD75546.1"/>
    </source>
</evidence>
<keyword evidence="10" id="KW-1185">Reference proteome</keyword>
<keyword evidence="5" id="KW-0238">DNA-binding</keyword>
<dbReference type="InterPro" id="IPR001789">
    <property type="entry name" value="Sig_transdc_resp-reg_receiver"/>
</dbReference>
<protein>
    <submittedName>
        <fullName evidence="9">Two-component system response regulator</fullName>
    </submittedName>
</protein>
<name>A0A3E1IRD1_GARVA</name>
<dbReference type="SUPFAM" id="SSF46894">
    <property type="entry name" value="C-terminal effector domain of the bipartite response regulators"/>
    <property type="match status" value="1"/>
</dbReference>
<dbReference type="InterPro" id="IPR058245">
    <property type="entry name" value="NreC/VraR/RcsB-like_REC"/>
</dbReference>
<evidence type="ECO:0000256" key="5">
    <source>
        <dbReference type="ARBA" id="ARBA00023125"/>
    </source>
</evidence>